<protein>
    <recommendedName>
        <fullName evidence="7">GOLD domain-containing protein</fullName>
    </recommendedName>
</protein>
<dbReference type="Pfam" id="PF13897">
    <property type="entry name" value="GOLD_2"/>
    <property type="match status" value="1"/>
</dbReference>
<dbReference type="KEGG" id="tut:107367562"/>
<reference evidence="5" key="2">
    <citation type="submission" date="2015-06" db="UniProtKB">
        <authorList>
            <consortium name="EnsemblMetazoa"/>
        </authorList>
    </citation>
    <scope>IDENTIFICATION</scope>
</reference>
<dbReference type="Proteomes" id="UP000015104">
    <property type="component" value="Unassembled WGS sequence"/>
</dbReference>
<organism evidence="5 6">
    <name type="scientific">Tetranychus urticae</name>
    <name type="common">Two-spotted spider mite</name>
    <dbReference type="NCBI Taxonomy" id="32264"/>
    <lineage>
        <taxon>Eukaryota</taxon>
        <taxon>Metazoa</taxon>
        <taxon>Ecdysozoa</taxon>
        <taxon>Arthropoda</taxon>
        <taxon>Chelicerata</taxon>
        <taxon>Arachnida</taxon>
        <taxon>Acari</taxon>
        <taxon>Acariformes</taxon>
        <taxon>Trombidiformes</taxon>
        <taxon>Prostigmata</taxon>
        <taxon>Eleutherengona</taxon>
        <taxon>Raphignathae</taxon>
        <taxon>Tetranychoidea</taxon>
        <taxon>Tetranychidae</taxon>
        <taxon>Tetranychus</taxon>
    </lineage>
</organism>
<dbReference type="eggNOG" id="KOG3878">
    <property type="taxonomic scope" value="Eukaryota"/>
</dbReference>
<feature type="compositionally biased region" description="Basic and acidic residues" evidence="2">
    <location>
        <begin position="364"/>
        <end position="373"/>
    </location>
</feature>
<dbReference type="GO" id="GO:0000062">
    <property type="term" value="F:fatty-acyl-CoA binding"/>
    <property type="evidence" value="ECO:0007669"/>
    <property type="project" value="InterPro"/>
</dbReference>
<dbReference type="InterPro" id="IPR052269">
    <property type="entry name" value="Golgi-PI4KB_interaction"/>
</dbReference>
<dbReference type="SUPFAM" id="SSF47027">
    <property type="entry name" value="Acyl-CoA binding protein"/>
    <property type="match status" value="1"/>
</dbReference>
<feature type="compositionally biased region" description="Polar residues" evidence="2">
    <location>
        <begin position="353"/>
        <end position="363"/>
    </location>
</feature>
<name>T1KUJ2_TETUR</name>
<dbReference type="OrthoDB" id="5839451at2759"/>
<feature type="compositionally biased region" description="Low complexity" evidence="2">
    <location>
        <begin position="280"/>
        <end position="311"/>
    </location>
</feature>
<dbReference type="HOGENOM" id="CLU_048443_0_0_1"/>
<gene>
    <name evidence="5" type="primary">107367562</name>
</gene>
<dbReference type="STRING" id="32264.T1KUJ2"/>
<dbReference type="OMA" id="SYSIWRS"/>
<feature type="region of interest" description="Disordered" evidence="2">
    <location>
        <begin position="133"/>
        <end position="169"/>
    </location>
</feature>
<dbReference type="Gene3D" id="1.20.80.10">
    <property type="match status" value="1"/>
</dbReference>
<sequence>MTSNVSKESAPSSQLSNDLESDKPTDEWINNWGFPLDQLFKAATKFFKENEGKVLHPSYDERNQFLALVLLVKHGPFDVSKASPLGALDFVGRDRRQAWTDLKDMSKEKGMSSFIQLLNTSCPSFKPYIEAHKREKEEREKQRIKEEEEEKIKKQKEEEEKIKQEESEVKRPEEYFLQEEQRRAIKEALKKQTYEQFKDYAEKQYPNDLEQQDILINKLQEQHYEQYMQQIVQQRLISDLMNGRSSTSSPPLSQNFESPLLSKEDSLSSYQSTTGYTANSPSTSSSQSGILSTSSSSGFHSSPSSTTSAYSASSNTIKTNSLSHSTFQEVSGDRSTTMISTIDEQSADHHSSQEFNQNQSSDNNKIEKAKNGDDAFDDDDDDVSGPEDYDSIESPQMWTNKDIKGFKEAIRQINGDGIIKVGHGEIVTVRVPTHPDGTCIFWEFATDTYDIGFGLFFEWTKNPGTQVSVHISESEDEDEEDEDEIIGPAMGDNVSTDPEKGSHSKCINSDEFPTSMIVPIYRRDCHDEVYAGSHSYPGKGAYHLKFDNSYSLWRSKTLYYRVYYTK</sequence>
<dbReference type="Gene3D" id="2.60.120.680">
    <property type="entry name" value="GOLD domain"/>
    <property type="match status" value="1"/>
</dbReference>
<evidence type="ECO:0000256" key="2">
    <source>
        <dbReference type="SAM" id="MobiDB-lite"/>
    </source>
</evidence>
<keyword evidence="1" id="KW-0007">Acetylation</keyword>
<dbReference type="AlphaFoldDB" id="T1KUJ2"/>
<feature type="region of interest" description="Disordered" evidence="2">
    <location>
        <begin position="242"/>
        <end position="311"/>
    </location>
</feature>
<feature type="compositionally biased region" description="Acidic residues" evidence="2">
    <location>
        <begin position="374"/>
        <end position="391"/>
    </location>
</feature>
<feature type="compositionally biased region" description="Polar residues" evidence="2">
    <location>
        <begin position="243"/>
        <end position="257"/>
    </location>
</feature>
<feature type="region of interest" description="Disordered" evidence="2">
    <location>
        <begin position="344"/>
        <end position="396"/>
    </location>
</feature>
<dbReference type="SUPFAM" id="SSF101576">
    <property type="entry name" value="Supernatant protein factor (SPF), C-terminal domain"/>
    <property type="match status" value="1"/>
</dbReference>
<dbReference type="EMBL" id="CAEY01000573">
    <property type="status" value="NOT_ANNOTATED_CDS"/>
    <property type="molecule type" value="Genomic_DNA"/>
</dbReference>
<dbReference type="PROSITE" id="PS51228">
    <property type="entry name" value="ACB_2"/>
    <property type="match status" value="1"/>
</dbReference>
<dbReference type="PANTHER" id="PTHR22973">
    <property type="entry name" value="LD35087P"/>
    <property type="match status" value="1"/>
</dbReference>
<dbReference type="InterPro" id="IPR036598">
    <property type="entry name" value="GOLD_dom_sf"/>
</dbReference>
<feature type="domain" description="ACB" evidence="4">
    <location>
        <begin position="36"/>
        <end position="127"/>
    </location>
</feature>
<proteinExistence type="predicted"/>
<evidence type="ECO:0000313" key="5">
    <source>
        <dbReference type="EnsemblMetazoa" id="tetur22g00150.1"/>
    </source>
</evidence>
<dbReference type="PROSITE" id="PS50866">
    <property type="entry name" value="GOLD"/>
    <property type="match status" value="1"/>
</dbReference>
<dbReference type="GO" id="GO:0000139">
    <property type="term" value="C:Golgi membrane"/>
    <property type="evidence" value="ECO:0007669"/>
    <property type="project" value="TreeGrafter"/>
</dbReference>
<feature type="region of interest" description="Disordered" evidence="2">
    <location>
        <begin position="1"/>
        <end position="24"/>
    </location>
</feature>
<accession>T1KUJ2</accession>
<dbReference type="InterPro" id="IPR035984">
    <property type="entry name" value="Acyl-CoA-binding_sf"/>
</dbReference>
<keyword evidence="6" id="KW-1185">Reference proteome</keyword>
<reference evidence="6" key="1">
    <citation type="submission" date="2011-08" db="EMBL/GenBank/DDBJ databases">
        <authorList>
            <person name="Rombauts S."/>
        </authorList>
    </citation>
    <scope>NUCLEOTIDE SEQUENCE</scope>
    <source>
        <strain evidence="6">London</strain>
    </source>
</reference>
<dbReference type="InterPro" id="IPR014352">
    <property type="entry name" value="FERM/acyl-CoA-bd_prot_sf"/>
</dbReference>
<dbReference type="EnsemblMetazoa" id="tetur22g00150.1">
    <property type="protein sequence ID" value="tetur22g00150.1"/>
    <property type="gene ID" value="tetur22g00150"/>
</dbReference>
<dbReference type="InterPro" id="IPR009038">
    <property type="entry name" value="GOLD_dom"/>
</dbReference>
<evidence type="ECO:0000259" key="4">
    <source>
        <dbReference type="PROSITE" id="PS51228"/>
    </source>
</evidence>
<feature type="compositionally biased region" description="Polar residues" evidence="2">
    <location>
        <begin position="267"/>
        <end position="279"/>
    </location>
</feature>
<evidence type="ECO:0000259" key="3">
    <source>
        <dbReference type="PROSITE" id="PS50866"/>
    </source>
</evidence>
<evidence type="ECO:0008006" key="7">
    <source>
        <dbReference type="Google" id="ProtNLM"/>
    </source>
</evidence>
<dbReference type="Pfam" id="PF00887">
    <property type="entry name" value="ACBP"/>
    <property type="match status" value="1"/>
</dbReference>
<feature type="compositionally biased region" description="Polar residues" evidence="2">
    <location>
        <begin position="1"/>
        <end position="18"/>
    </location>
</feature>
<dbReference type="InterPro" id="IPR000582">
    <property type="entry name" value="Acyl-CoA-binding_protein"/>
</dbReference>
<feature type="domain" description="GOLD" evidence="3">
    <location>
        <begin position="403"/>
        <end position="564"/>
    </location>
</feature>
<evidence type="ECO:0000313" key="6">
    <source>
        <dbReference type="Proteomes" id="UP000015104"/>
    </source>
</evidence>
<evidence type="ECO:0000256" key="1">
    <source>
        <dbReference type="ARBA" id="ARBA00022990"/>
    </source>
</evidence>
<dbReference type="PANTHER" id="PTHR22973:SF12">
    <property type="entry name" value="LD35087P"/>
    <property type="match status" value="1"/>
</dbReference>